<dbReference type="Proteomes" id="UP000193944">
    <property type="component" value="Unassembled WGS sequence"/>
</dbReference>
<evidence type="ECO:0000313" key="7">
    <source>
        <dbReference type="EMBL" id="ORX78110.1"/>
    </source>
</evidence>
<evidence type="ECO:0000259" key="6">
    <source>
        <dbReference type="PROSITE" id="PS50941"/>
    </source>
</evidence>
<proteinExistence type="predicted"/>
<dbReference type="GO" id="GO:0004557">
    <property type="term" value="F:alpha-galactosidase activity"/>
    <property type="evidence" value="ECO:0007669"/>
    <property type="project" value="UniProtKB-EC"/>
</dbReference>
<keyword evidence="8" id="KW-1185">Reference proteome</keyword>
<dbReference type="AlphaFoldDB" id="A0A1Y1WX51"/>
<dbReference type="PROSITE" id="PS00026">
    <property type="entry name" value="CHIT_BIND_I_1"/>
    <property type="match status" value="1"/>
</dbReference>
<protein>
    <recommendedName>
        <fullName evidence="2">alpha-galactosidase</fullName>
        <ecNumber evidence="2">3.2.1.22</ecNumber>
    </recommendedName>
</protein>
<dbReference type="PROSITE" id="PS50941">
    <property type="entry name" value="CHIT_BIND_I_2"/>
    <property type="match status" value="1"/>
</dbReference>
<dbReference type="EMBL" id="MCFG01000222">
    <property type="protein sequence ID" value="ORX78110.1"/>
    <property type="molecule type" value="Genomic_DNA"/>
</dbReference>
<feature type="disulfide bond" evidence="4">
    <location>
        <begin position="309"/>
        <end position="321"/>
    </location>
</feature>
<dbReference type="InterPro" id="IPR036861">
    <property type="entry name" value="Endochitinase-like_sf"/>
</dbReference>
<dbReference type="Gene3D" id="3.30.60.10">
    <property type="entry name" value="Endochitinase-like"/>
    <property type="match status" value="1"/>
</dbReference>
<dbReference type="InterPro" id="IPR001002">
    <property type="entry name" value="Chitin-bd_1"/>
</dbReference>
<keyword evidence="3 4" id="KW-0147">Chitin-binding</keyword>
<dbReference type="InterPro" id="IPR013785">
    <property type="entry name" value="Aldolase_TIM"/>
</dbReference>
<evidence type="ECO:0000256" key="5">
    <source>
        <dbReference type="SAM" id="SignalP"/>
    </source>
</evidence>
<keyword evidence="4" id="KW-1015">Disulfide bond</keyword>
<dbReference type="STRING" id="1754192.A0A1Y1WX51"/>
<sequence length="340" mass="38718">MNFKISVQSIILIFSLISLPIVNARWQPNPGLKWNWCLGENPNRLSIPKGEYDVIDIDLLDVTKETISHMHHLGLKVICYFSAGTYEPFRTESQGMLKIPGLVRNKMEEWDENWLDYRIEGIKPFMTERLDIAKAKDCDGVEFDNVDAYTNTFWDDPLTASDQIKYNRWLAQEAHDRGLSAGLKNCVGLLSDLVSNFDFAINEECSEYNECHQYSIFLNKNKAVFVALYGYISNSKFMSRVCSEVNNMNLSTIIKDPSEDLKYPYIRFSFSKYCHSVSSKTTKTLLIYTKTGIIPTSTNGRCGTIYGKCQTGRCCSKYGWCGKSINYCGIGCQKAFGICD</sequence>
<dbReference type="InterPro" id="IPR004352">
    <property type="entry name" value="GH114_TIM-barrel"/>
</dbReference>
<reference evidence="7 8" key="2">
    <citation type="submission" date="2016-08" db="EMBL/GenBank/DDBJ databases">
        <title>Pervasive Adenine N6-methylation of Active Genes in Fungi.</title>
        <authorList>
            <consortium name="DOE Joint Genome Institute"/>
            <person name="Mondo S.J."/>
            <person name="Dannebaum R.O."/>
            <person name="Kuo R.C."/>
            <person name="Labutti K."/>
            <person name="Haridas S."/>
            <person name="Kuo A."/>
            <person name="Salamov A."/>
            <person name="Ahrendt S.R."/>
            <person name="Lipzen A."/>
            <person name="Sullivan W."/>
            <person name="Andreopoulos W.B."/>
            <person name="Clum A."/>
            <person name="Lindquist E."/>
            <person name="Daum C."/>
            <person name="Ramamoorthy G.K."/>
            <person name="Gryganskyi A."/>
            <person name="Culley D."/>
            <person name="Magnuson J.K."/>
            <person name="James T.Y."/>
            <person name="O'Malley M.A."/>
            <person name="Stajich J.E."/>
            <person name="Spatafora J.W."/>
            <person name="Visel A."/>
            <person name="Grigoriev I.V."/>
        </authorList>
    </citation>
    <scope>NUCLEOTIDE SEQUENCE [LARGE SCALE GENOMIC DNA]</scope>
    <source>
        <strain evidence="7 8">S4</strain>
    </source>
</reference>
<dbReference type="SUPFAM" id="SSF57016">
    <property type="entry name" value="Plant lectins/antimicrobial peptides"/>
    <property type="match status" value="1"/>
</dbReference>
<name>A0A1Y1WX51_9FUNG</name>
<comment type="caution">
    <text evidence="7">The sequence shown here is derived from an EMBL/GenBank/DDBJ whole genome shotgun (WGS) entry which is preliminary data.</text>
</comment>
<dbReference type="SMART" id="SM00270">
    <property type="entry name" value="ChtBD1"/>
    <property type="match status" value="1"/>
</dbReference>
<accession>A0A1Y1WX51</accession>
<comment type="catalytic activity">
    <reaction evidence="1">
        <text>Hydrolysis of terminal, non-reducing alpha-D-galactose residues in alpha-D-galactosides, including galactose oligosaccharides, galactomannans and galactolipids.</text>
        <dbReference type="EC" id="3.2.1.22"/>
    </reaction>
</comment>
<gene>
    <name evidence="7" type="ORF">BCR32DRAFT_235266</name>
</gene>
<dbReference type="CDD" id="cd11618">
    <property type="entry name" value="ChtBD1_1"/>
    <property type="match status" value="1"/>
</dbReference>
<feature type="signal peptide" evidence="5">
    <location>
        <begin position="1"/>
        <end position="24"/>
    </location>
</feature>
<reference evidence="7 8" key="1">
    <citation type="submission" date="2016-08" db="EMBL/GenBank/DDBJ databases">
        <title>A Parts List for Fungal Cellulosomes Revealed by Comparative Genomics.</title>
        <authorList>
            <consortium name="DOE Joint Genome Institute"/>
            <person name="Haitjema C.H."/>
            <person name="Gilmore S.P."/>
            <person name="Henske J.K."/>
            <person name="Solomon K.V."/>
            <person name="De Groot R."/>
            <person name="Kuo A."/>
            <person name="Mondo S.J."/>
            <person name="Salamov A.A."/>
            <person name="Labutti K."/>
            <person name="Zhao Z."/>
            <person name="Chiniquy J."/>
            <person name="Barry K."/>
            <person name="Brewer H.M."/>
            <person name="Purvine S.O."/>
            <person name="Wright A.T."/>
            <person name="Boxma B."/>
            <person name="Van Alen T."/>
            <person name="Hackstein J.H."/>
            <person name="Baker S.E."/>
            <person name="Grigoriev I.V."/>
            <person name="O'Malley M.A."/>
        </authorList>
    </citation>
    <scope>NUCLEOTIDE SEQUENCE [LARGE SCALE GENOMIC DNA]</scope>
    <source>
        <strain evidence="7 8">S4</strain>
    </source>
</reference>
<evidence type="ECO:0000256" key="3">
    <source>
        <dbReference type="ARBA" id="ARBA00022669"/>
    </source>
</evidence>
<dbReference type="EC" id="3.2.1.22" evidence="2"/>
<evidence type="ECO:0000256" key="1">
    <source>
        <dbReference type="ARBA" id="ARBA00001255"/>
    </source>
</evidence>
<comment type="caution">
    <text evidence="4">Lacks conserved residue(s) required for the propagation of feature annotation.</text>
</comment>
<feature type="domain" description="Chitin-binding type-1" evidence="6">
    <location>
        <begin position="299"/>
        <end position="340"/>
    </location>
</feature>
<dbReference type="InterPro" id="IPR018371">
    <property type="entry name" value="Chitin-binding_1_CS"/>
</dbReference>
<evidence type="ECO:0000256" key="2">
    <source>
        <dbReference type="ARBA" id="ARBA00012755"/>
    </source>
</evidence>
<dbReference type="Pfam" id="PF03537">
    <property type="entry name" value="Glyco_hydro_114"/>
    <property type="match status" value="1"/>
</dbReference>
<feature type="chain" id="PRO_5013186308" description="alpha-galactosidase" evidence="5">
    <location>
        <begin position="25"/>
        <end position="340"/>
    </location>
</feature>
<dbReference type="SUPFAM" id="SSF51445">
    <property type="entry name" value="(Trans)glycosidases"/>
    <property type="match status" value="1"/>
</dbReference>
<keyword evidence="5" id="KW-0732">Signal</keyword>
<dbReference type="GO" id="GO:0008061">
    <property type="term" value="F:chitin binding"/>
    <property type="evidence" value="ECO:0007669"/>
    <property type="project" value="UniProtKB-UniRule"/>
</dbReference>
<evidence type="ECO:0000313" key="8">
    <source>
        <dbReference type="Proteomes" id="UP000193944"/>
    </source>
</evidence>
<dbReference type="Pfam" id="PF00187">
    <property type="entry name" value="Chitin_bind_1"/>
    <property type="match status" value="1"/>
</dbReference>
<dbReference type="InterPro" id="IPR017853">
    <property type="entry name" value="GH"/>
</dbReference>
<feature type="disulfide bond" evidence="4">
    <location>
        <begin position="314"/>
        <end position="328"/>
    </location>
</feature>
<dbReference type="OrthoDB" id="2108802at2759"/>
<evidence type="ECO:0000256" key="4">
    <source>
        <dbReference type="PROSITE-ProRule" id="PRU00261"/>
    </source>
</evidence>
<dbReference type="PANTHER" id="PTHR35273:SF2">
    <property type="entry name" value="ALPHA-GALACTOSIDASE"/>
    <property type="match status" value="1"/>
</dbReference>
<dbReference type="Gene3D" id="3.20.20.70">
    <property type="entry name" value="Aldolase class I"/>
    <property type="match status" value="1"/>
</dbReference>
<dbReference type="PANTHER" id="PTHR35273">
    <property type="entry name" value="ALPHA-1,4 POLYGALACTOSAMINIDASE, PUTATIVE (AFU_ORTHOLOGUE AFUA_3G07890)-RELATED"/>
    <property type="match status" value="1"/>
</dbReference>
<organism evidence="7 8">
    <name type="scientific">Anaeromyces robustus</name>
    <dbReference type="NCBI Taxonomy" id="1754192"/>
    <lineage>
        <taxon>Eukaryota</taxon>
        <taxon>Fungi</taxon>
        <taxon>Fungi incertae sedis</taxon>
        <taxon>Chytridiomycota</taxon>
        <taxon>Chytridiomycota incertae sedis</taxon>
        <taxon>Neocallimastigomycetes</taxon>
        <taxon>Neocallimastigales</taxon>
        <taxon>Neocallimastigaceae</taxon>
        <taxon>Anaeromyces</taxon>
    </lineage>
</organism>